<sequence>MMSKRWGSVPSTLRVAAAMVCGGVAFMAQAAGWTVGQVAPLSGADATQGRAYAQGMKLYFDQVNKAGGVQGQSVELVVVDDVGHPEETVSKTRKLLSDSKPVVLAGFFGNRNMTALIDSKLLESSPLSVVGYQSTDTRVLGSSQFFATRAGLAEQMNKISTHLATVGITRLALVFEDRPDAQALNDLVSKAVAPSGAKLVSAASIKNKSSVDKTVEQLRSAKTPAQAVLVVASSPTTAAFVEAYRMDGGNAQVYATAEADIEQLAKRLPVEYISGLSIAQVVPSPYKVSAKLNKEFRDAVTAAGKSVEVPVSFAMMEGYVNAKVIVEAMRRSQPVTPEKVTAALRTLDAYDLGGYWVGYRPGSQIGSKYVDLSIVNASGRVTQ</sequence>
<evidence type="ECO:0000259" key="4">
    <source>
        <dbReference type="Pfam" id="PF13458"/>
    </source>
</evidence>
<dbReference type="PANTHER" id="PTHR47235:SF1">
    <property type="entry name" value="BLR6548 PROTEIN"/>
    <property type="match status" value="1"/>
</dbReference>
<dbReference type="EMBL" id="CP125947">
    <property type="protein sequence ID" value="WHS64205.1"/>
    <property type="molecule type" value="Genomic_DNA"/>
</dbReference>
<evidence type="ECO:0000256" key="3">
    <source>
        <dbReference type="SAM" id="SignalP"/>
    </source>
</evidence>
<dbReference type="RefSeq" id="WP_283485347.1">
    <property type="nucleotide sequence ID" value="NZ_CP125947.1"/>
</dbReference>
<dbReference type="InterPro" id="IPR028082">
    <property type="entry name" value="Peripla_BP_I"/>
</dbReference>
<evidence type="ECO:0000256" key="2">
    <source>
        <dbReference type="ARBA" id="ARBA00022729"/>
    </source>
</evidence>
<feature type="domain" description="Leucine-binding protein" evidence="4">
    <location>
        <begin position="34"/>
        <end position="352"/>
    </location>
</feature>
<keyword evidence="2 3" id="KW-0732">Signal</keyword>
<gene>
    <name evidence="5" type="ORF">QMY55_17085</name>
</gene>
<dbReference type="CDD" id="cd06326">
    <property type="entry name" value="PBP1_ABC_ligand_binding-like"/>
    <property type="match status" value="1"/>
</dbReference>
<comment type="similarity">
    <text evidence="1">Belongs to the leucine-binding protein family.</text>
</comment>
<name>A0ABY8SPB6_9BURK</name>
<dbReference type="InterPro" id="IPR028081">
    <property type="entry name" value="Leu-bd"/>
</dbReference>
<dbReference type="Pfam" id="PF13458">
    <property type="entry name" value="Peripla_BP_6"/>
    <property type="match status" value="1"/>
</dbReference>
<organism evidence="5 6">
    <name type="scientific">Comamonas resistens</name>
    <dbReference type="NCBI Taxonomy" id="3046670"/>
    <lineage>
        <taxon>Bacteria</taxon>
        <taxon>Pseudomonadati</taxon>
        <taxon>Pseudomonadota</taxon>
        <taxon>Betaproteobacteria</taxon>
        <taxon>Burkholderiales</taxon>
        <taxon>Comamonadaceae</taxon>
        <taxon>Comamonas</taxon>
    </lineage>
</organism>
<reference evidence="5 6" key="1">
    <citation type="submission" date="2023-05" db="EMBL/GenBank/DDBJ databases">
        <authorList>
            <person name="Yin Y."/>
            <person name="Lu Z."/>
        </authorList>
    </citation>
    <scope>NUCLEOTIDE SEQUENCE [LARGE SCALE GENOMIC DNA]</scope>
    <source>
        <strain evidence="5 6">ZM22</strain>
    </source>
</reference>
<accession>A0ABY8SPB6</accession>
<dbReference type="PANTHER" id="PTHR47235">
    <property type="entry name" value="BLR6548 PROTEIN"/>
    <property type="match status" value="1"/>
</dbReference>
<evidence type="ECO:0000256" key="1">
    <source>
        <dbReference type="ARBA" id="ARBA00010062"/>
    </source>
</evidence>
<dbReference type="Proteomes" id="UP001240697">
    <property type="component" value="Chromosome"/>
</dbReference>
<feature type="chain" id="PRO_5046605442" evidence="3">
    <location>
        <begin position="31"/>
        <end position="383"/>
    </location>
</feature>
<feature type="signal peptide" evidence="3">
    <location>
        <begin position="1"/>
        <end position="30"/>
    </location>
</feature>
<proteinExistence type="inferred from homology"/>
<evidence type="ECO:0000313" key="6">
    <source>
        <dbReference type="Proteomes" id="UP001240697"/>
    </source>
</evidence>
<dbReference type="SUPFAM" id="SSF53822">
    <property type="entry name" value="Periplasmic binding protein-like I"/>
    <property type="match status" value="1"/>
</dbReference>
<keyword evidence="6" id="KW-1185">Reference proteome</keyword>
<protein>
    <submittedName>
        <fullName evidence="5">ABC transporter substrate-binding protein</fullName>
    </submittedName>
</protein>
<evidence type="ECO:0000313" key="5">
    <source>
        <dbReference type="EMBL" id="WHS64205.1"/>
    </source>
</evidence>
<dbReference type="Gene3D" id="3.40.50.2300">
    <property type="match status" value="2"/>
</dbReference>